<evidence type="ECO:0008006" key="3">
    <source>
        <dbReference type="Google" id="ProtNLM"/>
    </source>
</evidence>
<feature type="transmembrane region" description="Helical" evidence="1">
    <location>
        <begin position="6"/>
        <end position="30"/>
    </location>
</feature>
<keyword evidence="1" id="KW-1133">Transmembrane helix</keyword>
<evidence type="ECO:0000313" key="2">
    <source>
        <dbReference type="EMBL" id="SOY40966.1"/>
    </source>
</evidence>
<dbReference type="Pfam" id="PF10861">
    <property type="entry name" value="DUF2784"/>
    <property type="match status" value="1"/>
</dbReference>
<dbReference type="Proteomes" id="UP000256780">
    <property type="component" value="Chromosome CBM2587_a"/>
</dbReference>
<comment type="caution">
    <text evidence="2">The sequence shown here is derived from an EMBL/GenBank/DDBJ whole genome shotgun (WGS) entry which is preliminary data.</text>
</comment>
<name>A0A375BBE7_9BURK</name>
<keyword evidence="1" id="KW-0812">Transmembrane</keyword>
<organism evidence="2">
    <name type="scientific">Cupriavidus taiwanensis</name>
    <dbReference type="NCBI Taxonomy" id="164546"/>
    <lineage>
        <taxon>Bacteria</taxon>
        <taxon>Pseudomonadati</taxon>
        <taxon>Pseudomonadota</taxon>
        <taxon>Betaproteobacteria</taxon>
        <taxon>Burkholderiales</taxon>
        <taxon>Burkholderiaceae</taxon>
        <taxon>Cupriavidus</taxon>
    </lineage>
</organism>
<proteinExistence type="predicted"/>
<keyword evidence="1" id="KW-0472">Membrane</keyword>
<reference evidence="2" key="1">
    <citation type="submission" date="2018-01" db="EMBL/GenBank/DDBJ databases">
        <authorList>
            <person name="Clerissi C."/>
        </authorList>
    </citation>
    <scope>NUCLEOTIDE SEQUENCE</scope>
    <source>
        <strain evidence="2">Cupriavidus sp. LMG 19464</strain>
    </source>
</reference>
<dbReference type="InterPro" id="IPR021218">
    <property type="entry name" value="DUF2784"/>
</dbReference>
<protein>
    <recommendedName>
        <fullName evidence="3">DUF2784 domain-containing protein</fullName>
    </recommendedName>
</protein>
<dbReference type="AlphaFoldDB" id="A0A375BBE7"/>
<dbReference type="EMBL" id="OFSQ01000001">
    <property type="protein sequence ID" value="SOY40966.1"/>
    <property type="molecule type" value="Genomic_DNA"/>
</dbReference>
<feature type="transmembrane region" description="Helical" evidence="1">
    <location>
        <begin position="96"/>
        <end position="116"/>
    </location>
</feature>
<feature type="transmembrane region" description="Helical" evidence="1">
    <location>
        <begin position="37"/>
        <end position="55"/>
    </location>
</feature>
<dbReference type="RefSeq" id="WP_116355107.1">
    <property type="nucleotide sequence ID" value="NZ_JABTYD010000020.1"/>
</dbReference>
<accession>A0A375BBE7</accession>
<gene>
    <name evidence="2" type="ORF">CBM2587_A10086</name>
</gene>
<dbReference type="OrthoDB" id="370375at2"/>
<sequence length="126" mass="14245">MPITAWLADLVVIVHGLFIVFVVAGGLLVLRWPRVAWLHLPAAVWGVLIEWSGWICPLTPLENLLRRAAGQAGYSGGFVERYLLPLIYPAGLTPAVQLWLGLVVLAVNVAIYALWWRRRRHHHSRR</sequence>
<evidence type="ECO:0000256" key="1">
    <source>
        <dbReference type="SAM" id="Phobius"/>
    </source>
</evidence>